<feature type="transmembrane region" description="Helical" evidence="1">
    <location>
        <begin position="7"/>
        <end position="27"/>
    </location>
</feature>
<keyword evidence="1" id="KW-1133">Transmembrane helix</keyword>
<evidence type="ECO:0000259" key="2">
    <source>
        <dbReference type="Pfam" id="PF04892"/>
    </source>
</evidence>
<protein>
    <recommendedName>
        <fullName evidence="2">VanZ-like domain-containing protein</fullName>
    </recommendedName>
</protein>
<evidence type="ECO:0000256" key="1">
    <source>
        <dbReference type="SAM" id="Phobius"/>
    </source>
</evidence>
<keyword evidence="1" id="KW-0472">Membrane</keyword>
<feature type="domain" description="VanZ-like" evidence="2">
    <location>
        <begin position="11"/>
        <end position="113"/>
    </location>
</feature>
<accession>A0A1G2BRG9</accession>
<sequence length="121" mass="13365">MTGRARAAYCIVAILWMALIFYLSSIPDLRSSLPTFWDYLARKTAHAVEYAILYALLKKSADGYRYARIGAFLGTMLYAVSDEIHQQFVSGRVGQFSDLAIDAVGAFTAFAISKKSSHRAG</sequence>
<keyword evidence="1" id="KW-0812">Transmembrane</keyword>
<evidence type="ECO:0000313" key="4">
    <source>
        <dbReference type="Proteomes" id="UP000177349"/>
    </source>
</evidence>
<evidence type="ECO:0000313" key="3">
    <source>
        <dbReference type="EMBL" id="OGY91713.1"/>
    </source>
</evidence>
<reference evidence="3 4" key="1">
    <citation type="journal article" date="2016" name="Nat. Commun.">
        <title>Thousands of microbial genomes shed light on interconnected biogeochemical processes in an aquifer system.</title>
        <authorList>
            <person name="Anantharaman K."/>
            <person name="Brown C.T."/>
            <person name="Hug L.A."/>
            <person name="Sharon I."/>
            <person name="Castelle C.J."/>
            <person name="Probst A.J."/>
            <person name="Thomas B.C."/>
            <person name="Singh A."/>
            <person name="Wilkins M.J."/>
            <person name="Karaoz U."/>
            <person name="Brodie E.L."/>
            <person name="Williams K.H."/>
            <person name="Hubbard S.S."/>
            <person name="Banfield J.F."/>
        </authorList>
    </citation>
    <scope>NUCLEOTIDE SEQUENCE [LARGE SCALE GENOMIC DNA]</scope>
</reference>
<comment type="caution">
    <text evidence="3">The sequence shown here is derived from an EMBL/GenBank/DDBJ whole genome shotgun (WGS) entry which is preliminary data.</text>
</comment>
<dbReference type="Pfam" id="PF04892">
    <property type="entry name" value="VanZ"/>
    <property type="match status" value="1"/>
</dbReference>
<dbReference type="NCBIfam" id="NF037970">
    <property type="entry name" value="vanZ_1"/>
    <property type="match status" value="1"/>
</dbReference>
<name>A0A1G2BRG9_9BACT</name>
<dbReference type="PANTHER" id="PTHR28008:SF1">
    <property type="entry name" value="DOMAIN PROTEIN, PUTATIVE (AFU_ORTHOLOGUE AFUA_3G10980)-RELATED"/>
    <property type="match status" value="1"/>
</dbReference>
<dbReference type="AlphaFoldDB" id="A0A1G2BRG9"/>
<organism evidence="3 4">
    <name type="scientific">Candidatus Komeilibacteria bacterium RIFCSPLOWO2_01_FULL_53_11</name>
    <dbReference type="NCBI Taxonomy" id="1798552"/>
    <lineage>
        <taxon>Bacteria</taxon>
        <taxon>Candidatus Komeiliibacteriota</taxon>
    </lineage>
</organism>
<gene>
    <name evidence="3" type="ORF">A3B31_02250</name>
</gene>
<dbReference type="Proteomes" id="UP000177349">
    <property type="component" value="Unassembled WGS sequence"/>
</dbReference>
<proteinExistence type="predicted"/>
<dbReference type="PANTHER" id="PTHR28008">
    <property type="entry name" value="DOMAIN PROTEIN, PUTATIVE (AFU_ORTHOLOGUE AFUA_3G10980)-RELATED"/>
    <property type="match status" value="1"/>
</dbReference>
<dbReference type="InterPro" id="IPR006976">
    <property type="entry name" value="VanZ-like"/>
</dbReference>
<dbReference type="EMBL" id="MHKN01000035">
    <property type="protein sequence ID" value="OGY91713.1"/>
    <property type="molecule type" value="Genomic_DNA"/>
</dbReference>